<evidence type="ECO:0000313" key="2">
    <source>
        <dbReference type="Proteomes" id="UP000887565"/>
    </source>
</evidence>
<keyword evidence="1" id="KW-0175">Coiled coil</keyword>
<organism evidence="2 3">
    <name type="scientific">Romanomermis culicivorax</name>
    <name type="common">Nematode worm</name>
    <dbReference type="NCBI Taxonomy" id="13658"/>
    <lineage>
        <taxon>Eukaryota</taxon>
        <taxon>Metazoa</taxon>
        <taxon>Ecdysozoa</taxon>
        <taxon>Nematoda</taxon>
        <taxon>Enoplea</taxon>
        <taxon>Dorylaimia</taxon>
        <taxon>Mermithida</taxon>
        <taxon>Mermithoidea</taxon>
        <taxon>Mermithidae</taxon>
        <taxon>Romanomermis</taxon>
    </lineage>
</organism>
<dbReference type="Proteomes" id="UP000887565">
    <property type="component" value="Unplaced"/>
</dbReference>
<sequence length="83" mass="10015">MLHMEEQKKKNHLSLMALIKDRLNMMAAEYQRAIEKLELKIRLLNCQQQKGNVNFWEYHLECMEQSQLLEPQKFLVKHFGPMV</sequence>
<dbReference type="AlphaFoldDB" id="A0A915J4F3"/>
<keyword evidence="2" id="KW-1185">Reference proteome</keyword>
<dbReference type="WBParaSite" id="nRc.2.0.1.t20703-RA">
    <property type="protein sequence ID" value="nRc.2.0.1.t20703-RA"/>
    <property type="gene ID" value="nRc.2.0.1.g20703"/>
</dbReference>
<evidence type="ECO:0000313" key="3">
    <source>
        <dbReference type="WBParaSite" id="nRc.2.0.1.t20703-RA"/>
    </source>
</evidence>
<accession>A0A915J4F3</accession>
<feature type="coiled-coil region" evidence="1">
    <location>
        <begin position="20"/>
        <end position="47"/>
    </location>
</feature>
<reference evidence="3" key="1">
    <citation type="submission" date="2022-11" db="UniProtKB">
        <authorList>
            <consortium name="WormBaseParasite"/>
        </authorList>
    </citation>
    <scope>IDENTIFICATION</scope>
</reference>
<protein>
    <submittedName>
        <fullName evidence="3">Uncharacterized protein</fullName>
    </submittedName>
</protein>
<evidence type="ECO:0000256" key="1">
    <source>
        <dbReference type="SAM" id="Coils"/>
    </source>
</evidence>
<proteinExistence type="predicted"/>
<name>A0A915J4F3_ROMCU</name>